<dbReference type="EMBL" id="LAZR01008066">
    <property type="protein sequence ID" value="KKM81169.1"/>
    <property type="molecule type" value="Genomic_DNA"/>
</dbReference>
<dbReference type="GO" id="GO:0003677">
    <property type="term" value="F:DNA binding"/>
    <property type="evidence" value="ECO:0007669"/>
    <property type="project" value="InterPro"/>
</dbReference>
<evidence type="ECO:0000259" key="1">
    <source>
        <dbReference type="SMART" id="SM00966"/>
    </source>
</evidence>
<reference evidence="2" key="1">
    <citation type="journal article" date="2015" name="Nature">
        <title>Complex archaea that bridge the gap between prokaryotes and eukaryotes.</title>
        <authorList>
            <person name="Spang A."/>
            <person name="Saw J.H."/>
            <person name="Jorgensen S.L."/>
            <person name="Zaremba-Niedzwiedzka K."/>
            <person name="Martijn J."/>
            <person name="Lind A.E."/>
            <person name="van Eijk R."/>
            <person name="Schleper C."/>
            <person name="Guy L."/>
            <person name="Ettema T.J."/>
        </authorList>
    </citation>
    <scope>NUCLEOTIDE SEQUENCE</scope>
</reference>
<dbReference type="InterPro" id="IPR007159">
    <property type="entry name" value="SpoVT-AbrB_dom"/>
</dbReference>
<protein>
    <recommendedName>
        <fullName evidence="1">SpoVT-AbrB domain-containing protein</fullName>
    </recommendedName>
</protein>
<dbReference type="InterPro" id="IPR037914">
    <property type="entry name" value="SpoVT-AbrB_sf"/>
</dbReference>
<comment type="caution">
    <text evidence="2">The sequence shown here is derived from an EMBL/GenBank/DDBJ whole genome shotgun (WGS) entry which is preliminary data.</text>
</comment>
<sequence length="296" mass="34630">MDRTYRKLQKIGGSLVISLPKKWTENYGLIAGASIAIDVRDDGTLTIMPKLEQPSEVLQDEIILEADQYVIWELLKKSLSGVTSIVITSDKEINKTLKKNIRRYVNRLPNTEVIEETKHKMTIQNFGYKKIPTKKLIQRLLYLVANMFEDLRTGSLDDLHDNFEQLRKFYFILVIHIRTYLRTGIYISTTSDFTPLEAMDYRMLCEKNQEIGEILEKFHITEGVLDYYKETEQYFTGIMEAFLNKDDKLAFLSWLKKDGLFRIAEKKMVNLEHDDRDNLNILLRIVQNCKDMAALI</sequence>
<feature type="domain" description="SpoVT-AbrB" evidence="1">
    <location>
        <begin position="9"/>
        <end position="55"/>
    </location>
</feature>
<dbReference type="AlphaFoldDB" id="A0A0F9KG12"/>
<accession>A0A0F9KG12</accession>
<dbReference type="Pfam" id="PF04014">
    <property type="entry name" value="MazE_antitoxin"/>
    <property type="match status" value="1"/>
</dbReference>
<organism evidence="2">
    <name type="scientific">marine sediment metagenome</name>
    <dbReference type="NCBI Taxonomy" id="412755"/>
    <lineage>
        <taxon>unclassified sequences</taxon>
        <taxon>metagenomes</taxon>
        <taxon>ecological metagenomes</taxon>
    </lineage>
</organism>
<dbReference type="SUPFAM" id="SSF89447">
    <property type="entry name" value="AbrB/MazE/MraZ-like"/>
    <property type="match status" value="1"/>
</dbReference>
<dbReference type="Gene3D" id="2.10.260.10">
    <property type="match status" value="1"/>
</dbReference>
<proteinExistence type="predicted"/>
<gene>
    <name evidence="2" type="ORF">LCGC14_1332490</name>
</gene>
<name>A0A0F9KG12_9ZZZZ</name>
<dbReference type="SMART" id="SM00966">
    <property type="entry name" value="SpoVT_AbrB"/>
    <property type="match status" value="1"/>
</dbReference>
<evidence type="ECO:0000313" key="2">
    <source>
        <dbReference type="EMBL" id="KKM81169.1"/>
    </source>
</evidence>